<feature type="repeat" description="CXXCXGXG motif" evidence="9">
    <location>
        <begin position="194"/>
        <end position="201"/>
    </location>
</feature>
<dbReference type="PRINTS" id="PR00625">
    <property type="entry name" value="JDOMAIN"/>
</dbReference>
<evidence type="ECO:0000256" key="4">
    <source>
        <dbReference type="ARBA" id="ARBA00022737"/>
    </source>
</evidence>
<evidence type="ECO:0000256" key="2">
    <source>
        <dbReference type="ARBA" id="ARBA00022705"/>
    </source>
</evidence>
<dbReference type="InterPro" id="IPR012724">
    <property type="entry name" value="DnaJ"/>
</dbReference>
<dbReference type="EMBL" id="NRSH01000003">
    <property type="protein sequence ID" value="MBK1725549.1"/>
    <property type="molecule type" value="Genomic_DNA"/>
</dbReference>
<dbReference type="NCBIfam" id="TIGR02349">
    <property type="entry name" value="DnaJ_bact"/>
    <property type="match status" value="1"/>
</dbReference>
<keyword evidence="7 9" id="KW-0346">Stress response</keyword>
<comment type="subunit">
    <text evidence="9">Homodimer.</text>
</comment>
<feature type="repeat" description="CXXCXGXG motif" evidence="9">
    <location>
        <begin position="172"/>
        <end position="179"/>
    </location>
</feature>
<protein>
    <recommendedName>
        <fullName evidence="9">Chaperone protein DnaJ</fullName>
    </recommendedName>
</protein>
<feature type="repeat" description="CXXCXGXG motif" evidence="9">
    <location>
        <begin position="208"/>
        <end position="215"/>
    </location>
</feature>
<comment type="function">
    <text evidence="9">Participates actively in the response to hyperosmotic and heat shock by preventing the aggregation of stress-denatured proteins and by disaggregating proteins, also in an autonomous, DnaK-independent fashion. Unfolded proteins bind initially to DnaJ; upon interaction with the DnaJ-bound protein, DnaK hydrolyzes its bound ATP, resulting in the formation of a stable complex. GrpE releases ADP from DnaK; ATP binding to DnaK triggers the release of the substrate protein, thus completing the reaction cycle. Several rounds of ATP-dependent interactions between DnaJ, DnaK and GrpE are required for fully efficient folding. Also involved, together with DnaK and GrpE, in the DNA replication of plasmids through activation of initiation proteins.</text>
</comment>
<feature type="binding site" evidence="9">
    <location>
        <position position="158"/>
    </location>
    <ligand>
        <name>Zn(2+)</name>
        <dbReference type="ChEBI" id="CHEBI:29105"/>
        <label>1</label>
    </ligand>
</feature>
<dbReference type="InterPro" id="IPR018253">
    <property type="entry name" value="DnaJ_domain_CS"/>
</dbReference>
<feature type="binding site" evidence="9">
    <location>
        <position position="175"/>
    </location>
    <ligand>
        <name>Zn(2+)</name>
        <dbReference type="ChEBI" id="CHEBI:29105"/>
        <label>2</label>
    </ligand>
</feature>
<keyword evidence="14" id="KW-1185">Reference proteome</keyword>
<comment type="cofactor">
    <cofactor evidence="9">
        <name>Zn(2+)</name>
        <dbReference type="ChEBI" id="CHEBI:29105"/>
    </cofactor>
    <text evidence="9">Binds 2 Zn(2+) ions per monomer.</text>
</comment>
<keyword evidence="2 9" id="KW-0235">DNA replication</keyword>
<dbReference type="InterPro" id="IPR001623">
    <property type="entry name" value="DnaJ_domain"/>
</dbReference>
<dbReference type="Gene3D" id="2.10.230.10">
    <property type="entry name" value="Heat shock protein DnaJ, cysteine-rich domain"/>
    <property type="match status" value="1"/>
</dbReference>
<dbReference type="PROSITE" id="PS51188">
    <property type="entry name" value="ZF_CR"/>
    <property type="match status" value="1"/>
</dbReference>
<dbReference type="PROSITE" id="PS50076">
    <property type="entry name" value="DNAJ_2"/>
    <property type="match status" value="1"/>
</dbReference>
<dbReference type="InterPro" id="IPR002939">
    <property type="entry name" value="DnaJ_C"/>
</dbReference>
<evidence type="ECO:0000256" key="3">
    <source>
        <dbReference type="ARBA" id="ARBA00022723"/>
    </source>
</evidence>
<evidence type="ECO:0000313" key="13">
    <source>
        <dbReference type="EMBL" id="MBK1725549.1"/>
    </source>
</evidence>
<feature type="domain" description="J" evidence="11">
    <location>
        <begin position="5"/>
        <end position="70"/>
    </location>
</feature>
<evidence type="ECO:0000256" key="8">
    <source>
        <dbReference type="ARBA" id="ARBA00023186"/>
    </source>
</evidence>
<dbReference type="PANTHER" id="PTHR43096">
    <property type="entry name" value="DNAJ HOMOLOG 1, MITOCHONDRIAL-RELATED"/>
    <property type="match status" value="1"/>
</dbReference>
<accession>A0ABS1E3Y0</accession>
<comment type="domain">
    <text evidence="9">The J domain is necessary and sufficient to stimulate DnaK ATPase activity. Zinc center 1 plays an important role in the autonomous, DnaK-independent chaperone activity of DnaJ. Zinc center 2 is essential for interaction with DnaK and for DnaJ activity.</text>
</comment>
<dbReference type="CDD" id="cd10747">
    <property type="entry name" value="DnaJ_C"/>
    <property type="match status" value="1"/>
</dbReference>
<evidence type="ECO:0000256" key="6">
    <source>
        <dbReference type="ARBA" id="ARBA00022833"/>
    </source>
</evidence>
<dbReference type="InterPro" id="IPR036410">
    <property type="entry name" value="HSP_DnaJ_Cys-rich_dom_sf"/>
</dbReference>
<feature type="binding site" evidence="9">
    <location>
        <position position="208"/>
    </location>
    <ligand>
        <name>Zn(2+)</name>
        <dbReference type="ChEBI" id="CHEBI:29105"/>
        <label>1</label>
    </ligand>
</feature>
<dbReference type="CDD" id="cd06257">
    <property type="entry name" value="DnaJ"/>
    <property type="match status" value="1"/>
</dbReference>
<feature type="zinc finger region" description="CR-type" evidence="10">
    <location>
        <begin position="142"/>
        <end position="220"/>
    </location>
</feature>
<feature type="binding site" evidence="9">
    <location>
        <position position="172"/>
    </location>
    <ligand>
        <name>Zn(2+)</name>
        <dbReference type="ChEBI" id="CHEBI:29105"/>
        <label>2</label>
    </ligand>
</feature>
<evidence type="ECO:0000256" key="7">
    <source>
        <dbReference type="ARBA" id="ARBA00023016"/>
    </source>
</evidence>
<feature type="binding site" evidence="9">
    <location>
        <position position="194"/>
    </location>
    <ligand>
        <name>Zn(2+)</name>
        <dbReference type="ChEBI" id="CHEBI:29105"/>
        <label>2</label>
    </ligand>
</feature>
<dbReference type="SUPFAM" id="SSF57938">
    <property type="entry name" value="DnaJ/Hsp40 cysteine-rich domain"/>
    <property type="match status" value="1"/>
</dbReference>
<dbReference type="PROSITE" id="PS00636">
    <property type="entry name" value="DNAJ_1"/>
    <property type="match status" value="1"/>
</dbReference>
<evidence type="ECO:0000256" key="5">
    <source>
        <dbReference type="ARBA" id="ARBA00022771"/>
    </source>
</evidence>
<dbReference type="HAMAP" id="MF_01152">
    <property type="entry name" value="DnaJ"/>
    <property type="match status" value="1"/>
</dbReference>
<dbReference type="SUPFAM" id="SSF49493">
    <property type="entry name" value="HSP40/DnaJ peptide-binding domain"/>
    <property type="match status" value="2"/>
</dbReference>
<keyword evidence="1 9" id="KW-0963">Cytoplasm</keyword>
<comment type="caution">
    <text evidence="13">The sequence shown here is derived from an EMBL/GenBank/DDBJ whole genome shotgun (WGS) entry which is preliminary data.</text>
</comment>
<feature type="binding site" evidence="9">
    <location>
        <position position="155"/>
    </location>
    <ligand>
        <name>Zn(2+)</name>
        <dbReference type="ChEBI" id="CHEBI:29105"/>
        <label>1</label>
    </ligand>
</feature>
<dbReference type="Pfam" id="PF00684">
    <property type="entry name" value="DnaJ_CXXCXGXG"/>
    <property type="match status" value="1"/>
</dbReference>
<feature type="repeat" description="CXXCXGXG motif" evidence="9">
    <location>
        <begin position="155"/>
        <end position="162"/>
    </location>
</feature>
<feature type="binding site" evidence="9">
    <location>
        <position position="197"/>
    </location>
    <ligand>
        <name>Zn(2+)</name>
        <dbReference type="ChEBI" id="CHEBI:29105"/>
        <label>2</label>
    </ligand>
</feature>
<dbReference type="RefSeq" id="WP_200255788.1">
    <property type="nucleotide sequence ID" value="NZ_NRSH01000003.1"/>
</dbReference>
<evidence type="ECO:0000313" key="14">
    <source>
        <dbReference type="Proteomes" id="UP000738126"/>
    </source>
</evidence>
<dbReference type="Gene3D" id="2.60.260.20">
    <property type="entry name" value="Urease metallochaperone UreE, N-terminal domain"/>
    <property type="match status" value="2"/>
</dbReference>
<proteinExistence type="inferred from homology"/>
<keyword evidence="8 9" id="KW-0143">Chaperone</keyword>
<evidence type="ECO:0000259" key="12">
    <source>
        <dbReference type="PROSITE" id="PS51188"/>
    </source>
</evidence>
<dbReference type="PANTHER" id="PTHR43096:SF48">
    <property type="entry name" value="CHAPERONE PROTEIN DNAJ"/>
    <property type="match status" value="1"/>
</dbReference>
<gene>
    <name evidence="9 13" type="primary">dnaJ</name>
    <name evidence="13" type="ORF">CKO13_00595</name>
</gene>
<dbReference type="Pfam" id="PF00226">
    <property type="entry name" value="DnaJ"/>
    <property type="match status" value="1"/>
</dbReference>
<dbReference type="Proteomes" id="UP000738126">
    <property type="component" value="Unassembled WGS sequence"/>
</dbReference>
<name>A0ABS1E3Y0_9GAMM</name>
<comment type="similarity">
    <text evidence="9">Belongs to the DnaJ family.</text>
</comment>
<dbReference type="NCBIfam" id="NF008035">
    <property type="entry name" value="PRK10767.1"/>
    <property type="match status" value="1"/>
</dbReference>
<keyword evidence="4 9" id="KW-0677">Repeat</keyword>
<dbReference type="CDD" id="cd10719">
    <property type="entry name" value="DnaJ_zf"/>
    <property type="match status" value="1"/>
</dbReference>
<dbReference type="Gene3D" id="1.10.287.110">
    <property type="entry name" value="DnaJ domain"/>
    <property type="match status" value="1"/>
</dbReference>
<evidence type="ECO:0000256" key="9">
    <source>
        <dbReference type="HAMAP-Rule" id="MF_01152"/>
    </source>
</evidence>
<keyword evidence="6 9" id="KW-0862">Zinc</keyword>
<sequence length="386" mass="41994">MAKRDYYEALGVSKNASDDEIKKAYRRMAQRYHPDRNPGDDEAAERFKEIKEAYEVLSDAQKRAAYDQFGHAGVDQSAAGGAGARGPGGFGGPGGPDFSDIFSDVFGDIFGGGGRGGGRSRAFRGADLRYTLELSLEEAVRGTEKQIQVPTHVECEACHGSGSKAGAKPQTCPTCKGHGDVRVQQGFFSIQQTCPRCGGEGTIVTDPCPRCRGRGRVEDRKTLNVRIPAGVDTGDRIRLAGEGEPGERGGPPGDLYVQVAVREHEFFERDGADLHCEVPVDVVTAALGGEAEVPTLEGRVNLRIPPGTQPNQVFRLRGKGVKPVRGNRQGDLLCRIHVETPVNLTKRQKELLEEFQATLEDTGGKHHPQTSSWLDKVKQFIEEWRT</sequence>
<dbReference type="InterPro" id="IPR001305">
    <property type="entry name" value="HSP_DnaJ_Cys-rich_dom"/>
</dbReference>
<dbReference type="InterPro" id="IPR008971">
    <property type="entry name" value="HSP40/DnaJ_pept-bd"/>
</dbReference>
<dbReference type="SMART" id="SM00271">
    <property type="entry name" value="DnaJ"/>
    <property type="match status" value="1"/>
</dbReference>
<reference evidence="13 14" key="1">
    <citation type="journal article" date="2020" name="Microorganisms">
        <title>Osmotic Adaptation and Compatible Solute Biosynthesis of Phototrophic Bacteria as Revealed from Genome Analyses.</title>
        <authorList>
            <person name="Imhoff J.F."/>
            <person name="Rahn T."/>
            <person name="Kunzel S."/>
            <person name="Keller A."/>
            <person name="Neulinger S.C."/>
        </authorList>
    </citation>
    <scope>NUCLEOTIDE SEQUENCE [LARGE SCALE GENOMIC DNA]</scope>
    <source>
        <strain evidence="13 14">DSM 15116</strain>
    </source>
</reference>
<evidence type="ECO:0000256" key="1">
    <source>
        <dbReference type="ARBA" id="ARBA00022490"/>
    </source>
</evidence>
<organism evidence="13 14">
    <name type="scientific">Halorhodospira neutriphila</name>
    <dbReference type="NCBI Taxonomy" id="168379"/>
    <lineage>
        <taxon>Bacteria</taxon>
        <taxon>Pseudomonadati</taxon>
        <taxon>Pseudomonadota</taxon>
        <taxon>Gammaproteobacteria</taxon>
        <taxon>Chromatiales</taxon>
        <taxon>Ectothiorhodospiraceae</taxon>
        <taxon>Halorhodospira</taxon>
    </lineage>
</organism>
<keyword evidence="5 9" id="KW-0863">Zinc-finger</keyword>
<feature type="binding site" evidence="9">
    <location>
        <position position="211"/>
    </location>
    <ligand>
        <name>Zn(2+)</name>
        <dbReference type="ChEBI" id="CHEBI:29105"/>
        <label>1</label>
    </ligand>
</feature>
<evidence type="ECO:0000259" key="11">
    <source>
        <dbReference type="PROSITE" id="PS50076"/>
    </source>
</evidence>
<dbReference type="InterPro" id="IPR036869">
    <property type="entry name" value="J_dom_sf"/>
</dbReference>
<evidence type="ECO:0000256" key="10">
    <source>
        <dbReference type="PROSITE-ProRule" id="PRU00546"/>
    </source>
</evidence>
<dbReference type="SUPFAM" id="SSF46565">
    <property type="entry name" value="Chaperone J-domain"/>
    <property type="match status" value="1"/>
</dbReference>
<keyword evidence="3 9" id="KW-0479">Metal-binding</keyword>
<feature type="domain" description="CR-type" evidence="12">
    <location>
        <begin position="142"/>
        <end position="220"/>
    </location>
</feature>
<dbReference type="Pfam" id="PF01556">
    <property type="entry name" value="DnaJ_C"/>
    <property type="match status" value="1"/>
</dbReference>
<comment type="subcellular location">
    <subcellularLocation>
        <location evidence="9">Cytoplasm</location>
    </subcellularLocation>
</comment>